<sequence>MTVNASQDNHPPALPSARFEGREAFRQLVRDALACAAREGWREIILADADFADWPLGERDVTQSLLDWSKTGRHCTLLARKYDVVIRNHARFVTWRKTWSHIIDARACPSADALELPSAIWSSGWVMQRLDIERCNGVSGSEPDRRLLLRENLNAWLGKSSPSFPAVTLGL</sequence>
<evidence type="ECO:0000313" key="2">
    <source>
        <dbReference type="Proteomes" id="UP000487350"/>
    </source>
</evidence>
<gene>
    <name evidence="1" type="ORF">GHT07_16855</name>
</gene>
<dbReference type="RefSeq" id="WP_153586264.1">
    <property type="nucleotide sequence ID" value="NZ_WJBU01000018.1"/>
</dbReference>
<reference evidence="1 2" key="1">
    <citation type="submission" date="2019-11" db="EMBL/GenBank/DDBJ databases">
        <title>Caenimonas koreensis gen. nov., sp. nov., isolated from activated sludge.</title>
        <authorList>
            <person name="Seung H.R."/>
        </authorList>
    </citation>
    <scope>NUCLEOTIDE SEQUENCE [LARGE SCALE GENOMIC DNA]</scope>
    <source>
        <strain evidence="1 2">EMB320</strain>
    </source>
</reference>
<name>A0A844B2I1_9BURK</name>
<accession>A0A844B2I1</accession>
<dbReference type="EMBL" id="WJBU01000018">
    <property type="protein sequence ID" value="MRD48948.1"/>
    <property type="molecule type" value="Genomic_DNA"/>
</dbReference>
<protein>
    <submittedName>
        <fullName evidence="1">Uncharacterized protein</fullName>
    </submittedName>
</protein>
<dbReference type="Proteomes" id="UP000487350">
    <property type="component" value="Unassembled WGS sequence"/>
</dbReference>
<proteinExistence type="predicted"/>
<comment type="caution">
    <text evidence="1">The sequence shown here is derived from an EMBL/GenBank/DDBJ whole genome shotgun (WGS) entry which is preliminary data.</text>
</comment>
<evidence type="ECO:0000313" key="1">
    <source>
        <dbReference type="EMBL" id="MRD48948.1"/>
    </source>
</evidence>
<keyword evidence="2" id="KW-1185">Reference proteome</keyword>
<organism evidence="1 2">
    <name type="scientific">Caenimonas koreensis DSM 17982</name>
    <dbReference type="NCBI Taxonomy" id="1121255"/>
    <lineage>
        <taxon>Bacteria</taxon>
        <taxon>Pseudomonadati</taxon>
        <taxon>Pseudomonadota</taxon>
        <taxon>Betaproteobacteria</taxon>
        <taxon>Burkholderiales</taxon>
        <taxon>Comamonadaceae</taxon>
        <taxon>Caenimonas</taxon>
    </lineage>
</organism>
<dbReference type="OrthoDB" id="8898236at2"/>
<dbReference type="AlphaFoldDB" id="A0A844B2I1"/>